<keyword evidence="3" id="KW-1185">Reference proteome</keyword>
<dbReference type="EMBL" id="JAMZEK010000004">
    <property type="protein sequence ID" value="MCP1375835.1"/>
    <property type="molecule type" value="Genomic_DNA"/>
</dbReference>
<comment type="caution">
    <text evidence="2">The sequence shown here is derived from an EMBL/GenBank/DDBJ whole genome shotgun (WGS) entry which is preliminary data.</text>
</comment>
<dbReference type="InterPro" id="IPR029058">
    <property type="entry name" value="AB_hydrolase_fold"/>
</dbReference>
<dbReference type="InterPro" id="IPR050583">
    <property type="entry name" value="Mycobacterial_A85_antigen"/>
</dbReference>
<feature type="chain" id="PRO_5045446142" evidence="1">
    <location>
        <begin position="26"/>
        <end position="315"/>
    </location>
</feature>
<dbReference type="InterPro" id="IPR000801">
    <property type="entry name" value="Esterase-like"/>
</dbReference>
<accession>A0ABT1FEP9</accession>
<evidence type="ECO:0000313" key="2">
    <source>
        <dbReference type="EMBL" id="MCP1375835.1"/>
    </source>
</evidence>
<dbReference type="RefSeq" id="WP_253568594.1">
    <property type="nucleotide sequence ID" value="NZ_JAMZEK010000004.1"/>
</dbReference>
<reference evidence="2 3" key="1">
    <citation type="submission" date="2022-06" db="EMBL/GenBank/DDBJ databases">
        <title>Dyella sp. Sa strain:Sa Genome sequencing.</title>
        <authorList>
            <person name="Park S."/>
        </authorList>
    </citation>
    <scope>NUCLEOTIDE SEQUENCE [LARGE SCALE GENOMIC DNA]</scope>
    <source>
        <strain evidence="2 3">Sa</strain>
    </source>
</reference>
<feature type="signal peptide" evidence="1">
    <location>
        <begin position="1"/>
        <end position="25"/>
    </location>
</feature>
<keyword evidence="1" id="KW-0732">Signal</keyword>
<dbReference type="Gene3D" id="3.40.50.1820">
    <property type="entry name" value="alpha/beta hydrolase"/>
    <property type="match status" value="1"/>
</dbReference>
<dbReference type="Proteomes" id="UP001204615">
    <property type="component" value="Unassembled WGS sequence"/>
</dbReference>
<evidence type="ECO:0000256" key="1">
    <source>
        <dbReference type="SAM" id="SignalP"/>
    </source>
</evidence>
<dbReference type="PANTHER" id="PTHR48098">
    <property type="entry name" value="ENTEROCHELIN ESTERASE-RELATED"/>
    <property type="match status" value="1"/>
</dbReference>
<name>A0ABT1FEP9_9GAMM</name>
<protein>
    <submittedName>
        <fullName evidence="2">Esterase family protein</fullName>
    </submittedName>
</protein>
<dbReference type="SUPFAM" id="SSF53474">
    <property type="entry name" value="alpha/beta-Hydrolases"/>
    <property type="match status" value="1"/>
</dbReference>
<proteinExistence type="predicted"/>
<evidence type="ECO:0000313" key="3">
    <source>
        <dbReference type="Proteomes" id="UP001204615"/>
    </source>
</evidence>
<sequence>MPTSPVRLIARLALLIAAVAVPAMATGSPPLPHVTAGRIVRMQESSRFVPPHTVDVWLPPGYPAQAPYAVLYMFDGNMLFDATQTWNHQSWRAADTATALIREGRTRPFIIVGIWNAGDRRESEYYPQKVWRSLTRAQRERARAMDLKLPVEPYSDAYLRFLVEELKPRIDERFRVAGDASDTAVLGSSMGGLMAMYAISQYPRVFGAAGCLSTHWPGTALKPREGNPSPDAFVAYLRAHAPAPAGHRIYFDHGTATLDAMYAPTQQRVDPLFRARGYTGADFQSQVFPGAAHTEAAWAARLARPMTFLLPPRAR</sequence>
<dbReference type="PANTHER" id="PTHR48098:SF6">
    <property type="entry name" value="FERRI-BACILLIBACTIN ESTERASE BESA"/>
    <property type="match status" value="1"/>
</dbReference>
<organism evidence="2 3">
    <name type="scientific">Dyella lutea</name>
    <dbReference type="NCBI Taxonomy" id="2950441"/>
    <lineage>
        <taxon>Bacteria</taxon>
        <taxon>Pseudomonadati</taxon>
        <taxon>Pseudomonadota</taxon>
        <taxon>Gammaproteobacteria</taxon>
        <taxon>Lysobacterales</taxon>
        <taxon>Rhodanobacteraceae</taxon>
        <taxon>Dyella</taxon>
    </lineage>
</organism>
<dbReference type="Pfam" id="PF00756">
    <property type="entry name" value="Esterase"/>
    <property type="match status" value="1"/>
</dbReference>
<gene>
    <name evidence="2" type="ORF">NC595_17435</name>
</gene>